<evidence type="ECO:0000313" key="20">
    <source>
        <dbReference type="EMBL" id="CRH08211.1"/>
    </source>
</evidence>
<evidence type="ECO:0000256" key="15">
    <source>
        <dbReference type="ARBA" id="ARBA00032605"/>
    </source>
</evidence>
<dbReference type="PANTHER" id="PTHR34148:SF1">
    <property type="entry name" value="ADENOSYLCOBINAMIDE-GDP RIBAZOLETRANSFERASE"/>
    <property type="match status" value="1"/>
</dbReference>
<dbReference type="UniPathway" id="UPA00148">
    <property type="reaction ID" value="UER00238"/>
</dbReference>
<dbReference type="PANTHER" id="PTHR34148">
    <property type="entry name" value="ADENOSYLCOBINAMIDE-GDP RIBAZOLETRANSFERASE"/>
    <property type="match status" value="1"/>
</dbReference>
<evidence type="ECO:0000256" key="5">
    <source>
        <dbReference type="ARBA" id="ARBA00013200"/>
    </source>
</evidence>
<name>A0A1S7LQZ7_MAGMO</name>
<dbReference type="InterPro" id="IPR003805">
    <property type="entry name" value="CobS"/>
</dbReference>
<evidence type="ECO:0000256" key="11">
    <source>
        <dbReference type="ARBA" id="ARBA00022842"/>
    </source>
</evidence>
<evidence type="ECO:0000256" key="17">
    <source>
        <dbReference type="ARBA" id="ARBA00048623"/>
    </source>
</evidence>
<dbReference type="GO" id="GO:0009236">
    <property type="term" value="P:cobalamin biosynthetic process"/>
    <property type="evidence" value="ECO:0007669"/>
    <property type="project" value="UniProtKB-UniRule"/>
</dbReference>
<evidence type="ECO:0000256" key="13">
    <source>
        <dbReference type="ARBA" id="ARBA00023136"/>
    </source>
</evidence>
<gene>
    <name evidence="19 20" type="primary">cobS</name>
    <name evidence="20" type="ORF">MAGMO_4083</name>
</gene>
<dbReference type="NCBIfam" id="TIGR00317">
    <property type="entry name" value="cobS"/>
    <property type="match status" value="1"/>
</dbReference>
<evidence type="ECO:0000256" key="18">
    <source>
        <dbReference type="ARBA" id="ARBA00049504"/>
    </source>
</evidence>
<dbReference type="EMBL" id="LO017727">
    <property type="protein sequence ID" value="CRH08211.1"/>
    <property type="molecule type" value="Genomic_DNA"/>
</dbReference>
<dbReference type="GO" id="GO:0051073">
    <property type="term" value="F:adenosylcobinamide-GDP ribazoletransferase activity"/>
    <property type="evidence" value="ECO:0007669"/>
    <property type="project" value="UniProtKB-UniRule"/>
</dbReference>
<dbReference type="GO" id="GO:0008818">
    <property type="term" value="F:cobalamin 5'-phosphate synthase activity"/>
    <property type="evidence" value="ECO:0007669"/>
    <property type="project" value="UniProtKB-UniRule"/>
</dbReference>
<evidence type="ECO:0000256" key="9">
    <source>
        <dbReference type="ARBA" id="ARBA00022679"/>
    </source>
</evidence>
<comment type="function">
    <text evidence="14 19">Joins adenosylcobinamide-GDP and alpha-ribazole to generate adenosylcobalamin (Ado-cobalamin). Also synthesizes adenosylcobalamin 5'-phosphate from adenosylcobinamide-GDP and alpha-ribazole 5'-phosphate.</text>
</comment>
<comment type="catalytic activity">
    <reaction evidence="18 19">
        <text>alpha-ribazole 5'-phosphate + adenosylcob(III)inamide-GDP = adenosylcob(III)alamin 5'-phosphate + GMP + H(+)</text>
        <dbReference type="Rhea" id="RHEA:23560"/>
        <dbReference type="ChEBI" id="CHEBI:15378"/>
        <dbReference type="ChEBI" id="CHEBI:57918"/>
        <dbReference type="ChEBI" id="CHEBI:58115"/>
        <dbReference type="ChEBI" id="CHEBI:60487"/>
        <dbReference type="ChEBI" id="CHEBI:60493"/>
        <dbReference type="EC" id="2.7.8.26"/>
    </reaction>
</comment>
<evidence type="ECO:0000256" key="1">
    <source>
        <dbReference type="ARBA" id="ARBA00001946"/>
    </source>
</evidence>
<dbReference type="EC" id="2.7.8.26" evidence="5 19"/>
<keyword evidence="12 19" id="KW-1133">Transmembrane helix</keyword>
<keyword evidence="13 19" id="KW-0472">Membrane</keyword>
<accession>A0A1S7LQZ7</accession>
<organism evidence="20">
    <name type="scientific">Magnetococcus massalia (strain MO-1)</name>
    <dbReference type="NCBI Taxonomy" id="451514"/>
    <lineage>
        <taxon>Bacteria</taxon>
        <taxon>Pseudomonadati</taxon>
        <taxon>Pseudomonadota</taxon>
        <taxon>Magnetococcia</taxon>
        <taxon>Magnetococcales</taxon>
        <taxon>Magnetococcaceae</taxon>
        <taxon>Magnetococcus</taxon>
    </lineage>
</organism>
<feature type="transmembrane region" description="Helical" evidence="19">
    <location>
        <begin position="177"/>
        <end position="196"/>
    </location>
</feature>
<feature type="transmembrane region" description="Helical" evidence="19">
    <location>
        <begin position="48"/>
        <end position="76"/>
    </location>
</feature>
<reference evidence="20" key="1">
    <citation type="submission" date="2015-04" db="EMBL/GenBank/DDBJ databases">
        <authorList>
            <person name="Syromyatnikov M.Y."/>
            <person name="Popov V.N."/>
        </authorList>
    </citation>
    <scope>NUCLEOTIDE SEQUENCE</scope>
    <source>
        <strain evidence="20">MO-1</strain>
    </source>
</reference>
<dbReference type="Pfam" id="PF02654">
    <property type="entry name" value="CobS"/>
    <property type="match status" value="1"/>
</dbReference>
<evidence type="ECO:0000256" key="2">
    <source>
        <dbReference type="ARBA" id="ARBA00004651"/>
    </source>
</evidence>
<keyword evidence="11 19" id="KW-0460">Magnesium</keyword>
<comment type="cofactor">
    <cofactor evidence="1 19">
        <name>Mg(2+)</name>
        <dbReference type="ChEBI" id="CHEBI:18420"/>
    </cofactor>
</comment>
<comment type="subcellular location">
    <subcellularLocation>
        <location evidence="2 19">Cell membrane</location>
        <topology evidence="2 19">Multi-pass membrane protein</topology>
    </subcellularLocation>
</comment>
<sequence>MGTLFWTPLCLALGLLTRIPCSLQHSPSPCEVGRSVLYYPVVGAVLGGLLWCGASLLGSVQPLLLAALLLTAWVWLTGGLHLDGVADCADARVGGMGSAERTLAIMKDPTCGPAAVTSLVLLLLLQVAALHSLLQANTPLWYLLFIPTWGRMMMVLLLATTPYVRREGMGAMAAAQLSGRAVVGVALSVLAVALLVWRWQEVLLLAGIGVVLLLGHRHHWQRRIGGCTGDVAGALCSWSETAMLVGLALWQSGGAL</sequence>
<evidence type="ECO:0000256" key="8">
    <source>
        <dbReference type="ARBA" id="ARBA00022573"/>
    </source>
</evidence>
<feature type="transmembrane region" description="Helical" evidence="19">
    <location>
        <begin position="111"/>
        <end position="134"/>
    </location>
</feature>
<evidence type="ECO:0000256" key="7">
    <source>
        <dbReference type="ARBA" id="ARBA00022475"/>
    </source>
</evidence>
<keyword evidence="9 19" id="KW-0808">Transferase</keyword>
<dbReference type="NCBIfam" id="NF001278">
    <property type="entry name" value="PRK00235.1-5"/>
    <property type="match status" value="1"/>
</dbReference>
<evidence type="ECO:0000256" key="10">
    <source>
        <dbReference type="ARBA" id="ARBA00022692"/>
    </source>
</evidence>
<evidence type="ECO:0000256" key="6">
    <source>
        <dbReference type="ARBA" id="ARBA00015850"/>
    </source>
</evidence>
<dbReference type="GO" id="GO:0005886">
    <property type="term" value="C:plasma membrane"/>
    <property type="evidence" value="ECO:0007669"/>
    <property type="project" value="UniProtKB-SubCell"/>
</dbReference>
<comment type="catalytic activity">
    <reaction evidence="17 19">
        <text>alpha-ribazole + adenosylcob(III)inamide-GDP = adenosylcob(III)alamin + GMP + H(+)</text>
        <dbReference type="Rhea" id="RHEA:16049"/>
        <dbReference type="ChEBI" id="CHEBI:10329"/>
        <dbReference type="ChEBI" id="CHEBI:15378"/>
        <dbReference type="ChEBI" id="CHEBI:18408"/>
        <dbReference type="ChEBI" id="CHEBI:58115"/>
        <dbReference type="ChEBI" id="CHEBI:60487"/>
        <dbReference type="EC" id="2.7.8.26"/>
    </reaction>
</comment>
<comment type="pathway">
    <text evidence="3 19">Cofactor biosynthesis; adenosylcobalamin biosynthesis; adenosylcobalamin from cob(II)yrinate a,c-diamide: step 7/7.</text>
</comment>
<dbReference type="AlphaFoldDB" id="A0A1S7LQZ7"/>
<keyword evidence="8 19" id="KW-0169">Cobalamin biosynthesis</keyword>
<evidence type="ECO:0000256" key="14">
    <source>
        <dbReference type="ARBA" id="ARBA00025228"/>
    </source>
</evidence>
<evidence type="ECO:0000256" key="16">
    <source>
        <dbReference type="ARBA" id="ARBA00032853"/>
    </source>
</evidence>
<keyword evidence="7 19" id="KW-1003">Cell membrane</keyword>
<evidence type="ECO:0000256" key="4">
    <source>
        <dbReference type="ARBA" id="ARBA00010561"/>
    </source>
</evidence>
<evidence type="ECO:0000256" key="3">
    <source>
        <dbReference type="ARBA" id="ARBA00004663"/>
    </source>
</evidence>
<evidence type="ECO:0000256" key="19">
    <source>
        <dbReference type="HAMAP-Rule" id="MF_00719"/>
    </source>
</evidence>
<evidence type="ECO:0000256" key="12">
    <source>
        <dbReference type="ARBA" id="ARBA00022989"/>
    </source>
</evidence>
<proteinExistence type="inferred from homology"/>
<comment type="similarity">
    <text evidence="4 19">Belongs to the CobS family.</text>
</comment>
<keyword evidence="10 19" id="KW-0812">Transmembrane</keyword>
<protein>
    <recommendedName>
        <fullName evidence="6 19">Adenosylcobinamide-GDP ribazoletransferase</fullName>
        <ecNumber evidence="5 19">2.7.8.26</ecNumber>
    </recommendedName>
    <alternativeName>
        <fullName evidence="16 19">Cobalamin synthase</fullName>
    </alternativeName>
    <alternativeName>
        <fullName evidence="15 19">Cobalamin-5'-phosphate synthase</fullName>
    </alternativeName>
</protein>
<dbReference type="HAMAP" id="MF_00719">
    <property type="entry name" value="CobS"/>
    <property type="match status" value="1"/>
</dbReference>
<feature type="transmembrane region" description="Helical" evidence="19">
    <location>
        <begin position="140"/>
        <end position="165"/>
    </location>
</feature>